<organism evidence="1 2">
    <name type="scientific">Elysia crispata</name>
    <name type="common">lettuce slug</name>
    <dbReference type="NCBI Taxonomy" id="231223"/>
    <lineage>
        <taxon>Eukaryota</taxon>
        <taxon>Metazoa</taxon>
        <taxon>Spiralia</taxon>
        <taxon>Lophotrochozoa</taxon>
        <taxon>Mollusca</taxon>
        <taxon>Gastropoda</taxon>
        <taxon>Heterobranchia</taxon>
        <taxon>Euthyneura</taxon>
        <taxon>Panpulmonata</taxon>
        <taxon>Sacoglossa</taxon>
        <taxon>Placobranchoidea</taxon>
        <taxon>Plakobranchidae</taxon>
        <taxon>Elysia</taxon>
    </lineage>
</organism>
<gene>
    <name evidence="1" type="ORF">RRG08_038274</name>
</gene>
<evidence type="ECO:0000313" key="1">
    <source>
        <dbReference type="EMBL" id="KAK3790783.1"/>
    </source>
</evidence>
<dbReference type="Proteomes" id="UP001283361">
    <property type="component" value="Unassembled WGS sequence"/>
</dbReference>
<name>A0AAE1E2T8_9GAST</name>
<dbReference type="EMBL" id="JAWDGP010001519">
    <property type="protein sequence ID" value="KAK3790783.1"/>
    <property type="molecule type" value="Genomic_DNA"/>
</dbReference>
<evidence type="ECO:0000313" key="2">
    <source>
        <dbReference type="Proteomes" id="UP001283361"/>
    </source>
</evidence>
<sequence length="157" mass="18433">MRHTRCRDTPAAFTWAMERESLSRSELSRCPGERWIERRHHRPGNELSRCPGERWIERRHHRPGNELSRCPGERWIERRHHRPGNTAAKADDLQHQFGLFSLPYKILIMEADSWCRLSVLLTSPTTMLWASLVSQRCNSLQRFVFRETDGEGGVWGG</sequence>
<keyword evidence="2" id="KW-1185">Reference proteome</keyword>
<comment type="caution">
    <text evidence="1">The sequence shown here is derived from an EMBL/GenBank/DDBJ whole genome shotgun (WGS) entry which is preliminary data.</text>
</comment>
<dbReference type="AlphaFoldDB" id="A0AAE1E2T8"/>
<reference evidence="1" key="1">
    <citation type="journal article" date="2023" name="G3 (Bethesda)">
        <title>A reference genome for the long-term kleptoplast-retaining sea slug Elysia crispata morphotype clarki.</title>
        <authorList>
            <person name="Eastman K.E."/>
            <person name="Pendleton A.L."/>
            <person name="Shaikh M.A."/>
            <person name="Suttiyut T."/>
            <person name="Ogas R."/>
            <person name="Tomko P."/>
            <person name="Gavelis G."/>
            <person name="Widhalm J.R."/>
            <person name="Wisecaver J.H."/>
        </authorList>
    </citation>
    <scope>NUCLEOTIDE SEQUENCE</scope>
    <source>
        <strain evidence="1">ECLA1</strain>
    </source>
</reference>
<proteinExistence type="predicted"/>
<protein>
    <submittedName>
        <fullName evidence="1">Uncharacterized protein</fullName>
    </submittedName>
</protein>
<accession>A0AAE1E2T8</accession>